<dbReference type="AlphaFoldDB" id="A0AA41HF75"/>
<dbReference type="NCBIfam" id="TIGR02601">
    <property type="entry name" value="autotrns_rpt"/>
    <property type="match status" value="1"/>
</dbReference>
<dbReference type="NCBIfam" id="TIGR02595">
    <property type="entry name" value="PEP_CTERM"/>
    <property type="match status" value="1"/>
</dbReference>
<dbReference type="RefSeq" id="WP_217946512.1">
    <property type="nucleotide sequence ID" value="NZ_JAHTGR010000039.1"/>
</dbReference>
<dbReference type="Pfam" id="PF07589">
    <property type="entry name" value="PEP-CTERM"/>
    <property type="match status" value="1"/>
</dbReference>
<dbReference type="Proteomes" id="UP001162889">
    <property type="component" value="Unassembled WGS sequence"/>
</dbReference>
<dbReference type="EMBL" id="JAHTGR010000039">
    <property type="protein sequence ID" value="MBV6325606.1"/>
    <property type="molecule type" value="Genomic_DNA"/>
</dbReference>
<gene>
    <name evidence="5" type="ORF">KVP70_32335</name>
    <name evidence="6" type="ORF">L1274_006510</name>
</gene>
<dbReference type="Proteomes" id="UP001155901">
    <property type="component" value="Unassembled WGS sequence"/>
</dbReference>
<evidence type="ECO:0000256" key="3">
    <source>
        <dbReference type="SAM" id="SignalP"/>
    </source>
</evidence>
<dbReference type="EMBL" id="JALJZU010000029">
    <property type="protein sequence ID" value="MCP2012739.1"/>
    <property type="molecule type" value="Genomic_DNA"/>
</dbReference>
<keyword evidence="2" id="KW-1133">Transmembrane helix</keyword>
<feature type="chain" id="PRO_5041253202" evidence="3">
    <location>
        <begin position="28"/>
        <end position="675"/>
    </location>
</feature>
<dbReference type="InterPro" id="IPR013424">
    <property type="entry name" value="Ice-binding_C"/>
</dbReference>
<evidence type="ECO:0000256" key="2">
    <source>
        <dbReference type="SAM" id="Phobius"/>
    </source>
</evidence>
<evidence type="ECO:0000259" key="4">
    <source>
        <dbReference type="Pfam" id="PF07589"/>
    </source>
</evidence>
<proteinExistence type="predicted"/>
<dbReference type="InterPro" id="IPR013425">
    <property type="entry name" value="Autotrns_rpt"/>
</dbReference>
<sequence>MSIALSKPSSAIQFLLLAAALPLSVSAANPVIVFPGTLSDANTDAQLLGKNQTGTITSSGSLIVGGGAVAVTITDKNATLDNQGLISQTGNGRVIRDNTGVTGLTIINGSTTNRAAKMLAADGDVIQMNKANASVTLTNYGSMISSNASAGGSQAVDFSTISSGANIVNNYGLLQASEADSVRPGAGGVVNNFGSIVSITKTGSGSDGIDAQNNSGVVIINGATGLIDGGRHGITGGQKDGAQTFAMSITNELGGIIRGSNGSGVNLDGFNGKQIATITNRGTIIGMGVTGDGDGLDIDGIANVTNTGIIRSANAFSALADGPAFSEGLSVGGGVIFNSGTIEGLVSAGNSNAVGRGITLAGNDIAGSPGSREGLYGNATITNQFGGLIRGQSDSAIVTVGAASSHVVTIYNNAGASIQGGGSVNAAIKTGADNTVIVNAGLINGASSGKAIEMGGGKNSLTITGGSIVGSINGGTGNGNTMVVNPGAGNSFAYAGSISNFSNVEIMSGTVALSGVSTYEGATQLSGGTLVLDGANRLSANSALTLNGGTLQLTNAGGANGQTFASLSLTDSSSVLLGGSSLTFNGLGAVVNGKTLSFTEAASGAYAFRLLGDVTADAGFLQLVGATSINGLAVRYRFDGAYTGVTAVPEPASYAMLFAGLAMVGAMARRRKQMR</sequence>
<accession>A0AA41HF75</accession>
<keyword evidence="2" id="KW-0472">Membrane</keyword>
<evidence type="ECO:0000313" key="6">
    <source>
        <dbReference type="EMBL" id="MCP2012739.1"/>
    </source>
</evidence>
<evidence type="ECO:0000313" key="7">
    <source>
        <dbReference type="Proteomes" id="UP001155901"/>
    </source>
</evidence>
<evidence type="ECO:0000313" key="8">
    <source>
        <dbReference type="Proteomes" id="UP001162889"/>
    </source>
</evidence>
<name>A0AA41HF75_9BURK</name>
<feature type="signal peptide" evidence="3">
    <location>
        <begin position="1"/>
        <end position="27"/>
    </location>
</feature>
<organism evidence="5 7">
    <name type="scientific">Duganella violaceipulchra</name>
    <dbReference type="NCBI Taxonomy" id="2849652"/>
    <lineage>
        <taxon>Bacteria</taxon>
        <taxon>Pseudomonadati</taxon>
        <taxon>Pseudomonadota</taxon>
        <taxon>Betaproteobacteria</taxon>
        <taxon>Burkholderiales</taxon>
        <taxon>Oxalobacteraceae</taxon>
        <taxon>Telluria group</taxon>
        <taxon>Duganella</taxon>
    </lineage>
</organism>
<protein>
    <submittedName>
        <fullName evidence="6">Autotransporter-associated beta strand protein</fullName>
    </submittedName>
    <submittedName>
        <fullName evidence="5">PEP-CTERM sorting domain-containing protein</fullName>
    </submittedName>
</protein>
<feature type="transmembrane region" description="Helical" evidence="2">
    <location>
        <begin position="651"/>
        <end position="668"/>
    </location>
</feature>
<keyword evidence="1 3" id="KW-0732">Signal</keyword>
<reference evidence="6" key="2">
    <citation type="submission" date="2022-03" db="EMBL/GenBank/DDBJ databases">
        <title>Genome Encyclopedia of Bacteria and Archaea VI: Functional Genomics of Type Strains.</title>
        <authorList>
            <person name="Whitman W."/>
        </authorList>
    </citation>
    <scope>NUCLEOTIDE SEQUENCE</scope>
    <source>
        <strain evidence="6">HSC-15S17</strain>
    </source>
</reference>
<evidence type="ECO:0000256" key="1">
    <source>
        <dbReference type="ARBA" id="ARBA00022729"/>
    </source>
</evidence>
<evidence type="ECO:0000313" key="5">
    <source>
        <dbReference type="EMBL" id="MBV6325606.1"/>
    </source>
</evidence>
<reference evidence="5" key="1">
    <citation type="submission" date="2021-07" db="EMBL/GenBank/DDBJ databases">
        <title>Characterization of violacein-producing bacteria and related species.</title>
        <authorList>
            <person name="Wilson H.S."/>
            <person name="De Leon M.E."/>
        </authorList>
    </citation>
    <scope>NUCLEOTIDE SEQUENCE</scope>
    <source>
        <strain evidence="5">HSC-15S17</strain>
    </source>
</reference>
<comment type="caution">
    <text evidence="5">The sequence shown here is derived from an EMBL/GenBank/DDBJ whole genome shotgun (WGS) entry which is preliminary data.</text>
</comment>
<feature type="domain" description="Ice-binding protein C-terminal" evidence="4">
    <location>
        <begin position="647"/>
        <end position="671"/>
    </location>
</feature>
<keyword evidence="8" id="KW-1185">Reference proteome</keyword>
<keyword evidence="2" id="KW-0812">Transmembrane</keyword>